<feature type="region of interest" description="Disordered" evidence="13">
    <location>
        <begin position="59"/>
        <end position="115"/>
    </location>
</feature>
<evidence type="ECO:0000256" key="2">
    <source>
        <dbReference type="ARBA" id="ARBA00007778"/>
    </source>
</evidence>
<evidence type="ECO:0000256" key="12">
    <source>
        <dbReference type="RuleBase" id="RU361201"/>
    </source>
</evidence>
<evidence type="ECO:0000256" key="4">
    <source>
        <dbReference type="ARBA" id="ARBA00015875"/>
    </source>
</evidence>
<dbReference type="PANTHER" id="PTHR13385:SF0">
    <property type="entry name" value="UBIQUITIN-LIKE PROTEIN ATG12"/>
    <property type="match status" value="1"/>
</dbReference>
<dbReference type="SUPFAM" id="SSF54236">
    <property type="entry name" value="Ubiquitin-like"/>
    <property type="match status" value="1"/>
</dbReference>
<dbReference type="GO" id="GO:0000045">
    <property type="term" value="P:autophagosome assembly"/>
    <property type="evidence" value="ECO:0007669"/>
    <property type="project" value="InterPro"/>
</dbReference>
<name>A0A1S9RDF9_PENBI</name>
<gene>
    <name evidence="14" type="primary">atg12</name>
    <name evidence="14" type="ORF">PEBR_34351</name>
</gene>
<sequence>MQLLIARYDITAEFAEWQLGRAADFHRATAAKAMAAHTRIFGQSVVPIFGIHLTSLVSMSSPSPSSRSSRDSPSRNPPGSTTLSYHHSPTRQGTQSQSASPNMVDTPIPDDDHGADLPMNMTASVMLTGLPRDAHQALADVEAIDAGKVTVRFQPLPSAPILKNRVFKISASQKFETVVKFLRKKLDCKDTDSVFCYVNSVFAPGLDEGVGGLWRCFKTDDQLIVAYSMTPAFG</sequence>
<dbReference type="GO" id="GO:0000422">
    <property type="term" value="P:autophagy of mitochondrion"/>
    <property type="evidence" value="ECO:0007669"/>
    <property type="project" value="TreeGrafter"/>
</dbReference>
<comment type="similarity">
    <text evidence="2 12">Belongs to the ATG12 family.</text>
</comment>
<dbReference type="GO" id="GO:0061723">
    <property type="term" value="P:glycophagy"/>
    <property type="evidence" value="ECO:0007669"/>
    <property type="project" value="TreeGrafter"/>
</dbReference>
<dbReference type="InterPro" id="IPR007242">
    <property type="entry name" value="Atg12"/>
</dbReference>
<comment type="subcellular location">
    <subcellularLocation>
        <location evidence="1 12">Preautophagosomal structure membrane</location>
        <topology evidence="1 12">Peripheral membrane protein</topology>
    </subcellularLocation>
</comment>
<evidence type="ECO:0000256" key="11">
    <source>
        <dbReference type="ARBA" id="ARBA00025360"/>
    </source>
</evidence>
<evidence type="ECO:0000313" key="15">
    <source>
        <dbReference type="Proteomes" id="UP000190744"/>
    </source>
</evidence>
<dbReference type="GO" id="GO:0097352">
    <property type="term" value="P:autophagosome maturation"/>
    <property type="evidence" value="ECO:0007669"/>
    <property type="project" value="TreeGrafter"/>
</dbReference>
<evidence type="ECO:0000256" key="9">
    <source>
        <dbReference type="ARBA" id="ARBA00023006"/>
    </source>
</evidence>
<dbReference type="GO" id="GO:0034727">
    <property type="term" value="P:piecemeal microautophagy of the nucleus"/>
    <property type="evidence" value="ECO:0007669"/>
    <property type="project" value="TreeGrafter"/>
</dbReference>
<comment type="function">
    <text evidence="11">Ubiquitin-like protein involved in cytoplasm to vacuole transport (Cvt), autophagy vesicles formation, mitophagy, and nucleophagy. Conjugation with ATG5 through a ubiquitin-like conjugating system involving also ATG7 as an E1-like activating enzyme and ATG10 as an E2-like conjugating enzyme, is essential for its function. The ATG12-ATG5 conjugate functions as an E3-like enzyme which is required for lipidation of ATG8 and ATG8 association to the vesicle membranes.</text>
</comment>
<dbReference type="CDD" id="cd01612">
    <property type="entry name" value="Ubl_ATG12"/>
    <property type="match status" value="1"/>
</dbReference>
<dbReference type="GO" id="GO:0034045">
    <property type="term" value="C:phagophore assembly site membrane"/>
    <property type="evidence" value="ECO:0007669"/>
    <property type="project" value="UniProtKB-SubCell"/>
</dbReference>
<evidence type="ECO:0000256" key="3">
    <source>
        <dbReference type="ARBA" id="ARBA00011288"/>
    </source>
</evidence>
<dbReference type="Proteomes" id="UP000190744">
    <property type="component" value="Unassembled WGS sequence"/>
</dbReference>
<comment type="subunit">
    <text evidence="3 12">Forms a conjugate with ATG5.</text>
</comment>
<dbReference type="Gene3D" id="3.10.20.90">
    <property type="entry name" value="Phosphatidylinositol 3-kinase Catalytic Subunit, Chain A, domain 1"/>
    <property type="match status" value="1"/>
</dbReference>
<dbReference type="GO" id="GO:0015031">
    <property type="term" value="P:protein transport"/>
    <property type="evidence" value="ECO:0007669"/>
    <property type="project" value="UniProtKB-KW"/>
</dbReference>
<dbReference type="InterPro" id="IPR029071">
    <property type="entry name" value="Ubiquitin-like_domsf"/>
</dbReference>
<keyword evidence="5 12" id="KW-0813">Transport</keyword>
<proteinExistence type="inferred from homology"/>
<feature type="compositionally biased region" description="Polar residues" evidence="13">
    <location>
        <begin position="81"/>
        <end position="103"/>
    </location>
</feature>
<comment type="caution">
    <text evidence="14">The sequence shown here is derived from an EMBL/GenBank/DDBJ whole genome shotgun (WGS) entry which is preliminary data.</text>
</comment>
<dbReference type="GO" id="GO:0034274">
    <property type="term" value="C:Atg12-Atg5-Atg16 complex"/>
    <property type="evidence" value="ECO:0007669"/>
    <property type="project" value="TreeGrafter"/>
</dbReference>
<dbReference type="AlphaFoldDB" id="A0A1S9RDF9"/>
<evidence type="ECO:0000256" key="7">
    <source>
        <dbReference type="ARBA" id="ARBA00022786"/>
    </source>
</evidence>
<protein>
    <recommendedName>
        <fullName evidence="4 12">Ubiquitin-like protein ATG12</fullName>
    </recommendedName>
</protein>
<keyword evidence="6 12" id="KW-1017">Isopeptide bond</keyword>
<dbReference type="FunFam" id="3.10.20.90:FF:000148">
    <property type="entry name" value="Ubiquitin-like protein ATG12"/>
    <property type="match status" value="1"/>
</dbReference>
<evidence type="ECO:0000256" key="13">
    <source>
        <dbReference type="SAM" id="MobiDB-lite"/>
    </source>
</evidence>
<dbReference type="GO" id="GO:0019776">
    <property type="term" value="F:Atg8-family ligase activity"/>
    <property type="evidence" value="ECO:0007669"/>
    <property type="project" value="TreeGrafter"/>
</dbReference>
<evidence type="ECO:0000256" key="6">
    <source>
        <dbReference type="ARBA" id="ARBA00022499"/>
    </source>
</evidence>
<dbReference type="GO" id="GO:0000421">
    <property type="term" value="C:autophagosome membrane"/>
    <property type="evidence" value="ECO:0007669"/>
    <property type="project" value="TreeGrafter"/>
</dbReference>
<dbReference type="PANTHER" id="PTHR13385">
    <property type="entry name" value="AUTOPHAGY PROTEIN 12"/>
    <property type="match status" value="1"/>
</dbReference>
<evidence type="ECO:0000256" key="10">
    <source>
        <dbReference type="ARBA" id="ARBA00023136"/>
    </source>
</evidence>
<evidence type="ECO:0000256" key="1">
    <source>
        <dbReference type="ARBA" id="ARBA00004623"/>
    </source>
</evidence>
<reference evidence="15" key="1">
    <citation type="submission" date="2015-09" db="EMBL/GenBank/DDBJ databases">
        <authorList>
            <person name="Fill T.P."/>
            <person name="Baretta J.F."/>
            <person name="de Almeida L.G."/>
            <person name="Rocha M."/>
            <person name="de Souza D.H."/>
            <person name="Malavazi I."/>
            <person name="Cerdeira L.T."/>
            <person name="Hong H."/>
            <person name="Samborskyy M."/>
            <person name="de Vasconcelos A.T."/>
            <person name="Leadlay P."/>
            <person name="Rodrigues-Filho E."/>
        </authorList>
    </citation>
    <scope>NUCLEOTIDE SEQUENCE [LARGE SCALE GENOMIC DNA]</scope>
    <source>
        <strain evidence="15">LaBioMMi 136</strain>
    </source>
</reference>
<keyword evidence="7 12" id="KW-0833">Ubl conjugation pathway</keyword>
<accession>A0A1S9RDF9</accession>
<evidence type="ECO:0000313" key="14">
    <source>
        <dbReference type="EMBL" id="OOQ83497.1"/>
    </source>
</evidence>
<keyword evidence="9 12" id="KW-0072">Autophagy</keyword>
<evidence type="ECO:0000256" key="5">
    <source>
        <dbReference type="ARBA" id="ARBA00022448"/>
    </source>
</evidence>
<organism evidence="14 15">
    <name type="scientific">Penicillium brasilianum</name>
    <dbReference type="NCBI Taxonomy" id="104259"/>
    <lineage>
        <taxon>Eukaryota</taxon>
        <taxon>Fungi</taxon>
        <taxon>Dikarya</taxon>
        <taxon>Ascomycota</taxon>
        <taxon>Pezizomycotina</taxon>
        <taxon>Eurotiomycetes</taxon>
        <taxon>Eurotiomycetidae</taxon>
        <taxon>Eurotiales</taxon>
        <taxon>Aspergillaceae</taxon>
        <taxon>Penicillium</taxon>
    </lineage>
</organism>
<dbReference type="EMBL" id="LJBN01000195">
    <property type="protein sequence ID" value="OOQ83497.1"/>
    <property type="molecule type" value="Genomic_DNA"/>
</dbReference>
<keyword evidence="10 12" id="KW-0472">Membrane</keyword>
<dbReference type="Pfam" id="PF04110">
    <property type="entry name" value="APG12"/>
    <property type="match status" value="1"/>
</dbReference>
<evidence type="ECO:0000256" key="8">
    <source>
        <dbReference type="ARBA" id="ARBA00022927"/>
    </source>
</evidence>
<keyword evidence="8 12" id="KW-0653">Protein transport</keyword>